<dbReference type="FunFam" id="3.40.140.20:FF:000005">
    <property type="entry name" value="Bifunctional purine biosynthesis protein PurH"/>
    <property type="match status" value="1"/>
</dbReference>
<evidence type="ECO:0000256" key="7">
    <source>
        <dbReference type="ARBA" id="ARBA00023268"/>
    </source>
</evidence>
<comment type="pathway">
    <text evidence="1 10">Purine metabolism; IMP biosynthesis via de novo pathway; IMP from 5-formamido-1-(5-phospho-D-ribosyl)imidazole-4-carboxamide: step 1/1.</text>
</comment>
<accession>L8JUG4</accession>
<evidence type="ECO:0000256" key="1">
    <source>
        <dbReference type="ARBA" id="ARBA00004844"/>
    </source>
</evidence>
<dbReference type="InterPro" id="IPR024051">
    <property type="entry name" value="AICAR_Tfase_dup_dom_sf"/>
</dbReference>
<evidence type="ECO:0000259" key="11">
    <source>
        <dbReference type="PROSITE" id="PS51855"/>
    </source>
</evidence>
<keyword evidence="7 10" id="KW-0511">Multifunctional enzyme</keyword>
<proteinExistence type="inferred from homology"/>
<dbReference type="SUPFAM" id="SSF53927">
    <property type="entry name" value="Cytidine deaminase-like"/>
    <property type="match status" value="1"/>
</dbReference>
<dbReference type="NCBIfam" id="NF002049">
    <property type="entry name" value="PRK00881.1"/>
    <property type="match status" value="1"/>
</dbReference>
<keyword evidence="5 10" id="KW-0658">Purine biosynthesis</keyword>
<dbReference type="EC" id="3.5.4.10" evidence="10"/>
<dbReference type="Gene3D" id="3.40.140.20">
    <property type="match status" value="2"/>
</dbReference>
<evidence type="ECO:0000313" key="13">
    <source>
        <dbReference type="Proteomes" id="UP000011135"/>
    </source>
</evidence>
<comment type="catalytic activity">
    <reaction evidence="8 10">
        <text>(6R)-10-formyltetrahydrofolate + 5-amino-1-(5-phospho-beta-D-ribosyl)imidazole-4-carboxamide = 5-formamido-1-(5-phospho-D-ribosyl)imidazole-4-carboxamide + (6S)-5,6,7,8-tetrahydrofolate</text>
        <dbReference type="Rhea" id="RHEA:22192"/>
        <dbReference type="ChEBI" id="CHEBI:57453"/>
        <dbReference type="ChEBI" id="CHEBI:58467"/>
        <dbReference type="ChEBI" id="CHEBI:58475"/>
        <dbReference type="ChEBI" id="CHEBI:195366"/>
        <dbReference type="EC" id="2.1.2.3"/>
    </reaction>
</comment>
<dbReference type="PANTHER" id="PTHR11692">
    <property type="entry name" value="BIFUNCTIONAL PURINE BIOSYNTHESIS PROTEIN PURH"/>
    <property type="match status" value="1"/>
</dbReference>
<dbReference type="FunFam" id="3.40.50.1380:FF:000001">
    <property type="entry name" value="Bifunctional purine biosynthesis protein PurH"/>
    <property type="match status" value="1"/>
</dbReference>
<name>L8JUG4_9BACT</name>
<sequence length="507" mass="55908">MSLKKIQSALISVYYKDNLEPIVKLLAENNVEIFSTGGTQKFIEDLGAPVTAVEDLTSYPSIFGGRVKTLHPKVFGGILHRRELDADVQQAGQYEIPSIDLVIVDLYPFEETVASGAEEQDIIEKIDIGGISLIRAAAKNFKDVLIVSSREQYGAIENILKDKGCATDLSDRKLFAAKAFDISSHYDSAIFNYFNQNDEVSSFKQSIRHKQVLRYGENPHQQGAFYGNLSSMLEQLNGKELSYNNLVDIDAAVALIEEFDETAFAILKHTNACGVATASSVKEAYKRAFAADTVSAFGGILITNKKVDKAAAEEMHALFFEVLIAPDFDEDALELLKQKKNRILLKQKHNLNTKKQFKNLLNGIIEQDRDLKTDQLSDLKTVTEKEPTEAEKTALVFASKVCKHTKSNTIVLARDGQLLASGVGQTSRVDALKQAIGKAKEFGFDLKGAAMASDAFFPFPDCVEIANGEGIKAVIQPGGSIKDQDSIDFCNKNDMTMVFTGIRHFKH</sequence>
<dbReference type="SUPFAM" id="SSF52335">
    <property type="entry name" value="Methylglyoxal synthase-like"/>
    <property type="match status" value="1"/>
</dbReference>
<protein>
    <recommendedName>
        <fullName evidence="10">Bifunctional purine biosynthesis protein PurH</fullName>
    </recommendedName>
    <domain>
        <recommendedName>
            <fullName evidence="10">Phosphoribosylaminoimidazolecarboxamide formyltransferase</fullName>
            <ecNumber evidence="10">2.1.2.3</ecNumber>
        </recommendedName>
        <alternativeName>
            <fullName evidence="10">AICAR transformylase</fullName>
        </alternativeName>
    </domain>
    <domain>
        <recommendedName>
            <fullName evidence="10">IMP cyclohydrolase</fullName>
            <ecNumber evidence="10">3.5.4.10</ecNumber>
        </recommendedName>
        <alternativeName>
            <fullName evidence="10">ATIC</fullName>
        </alternativeName>
        <alternativeName>
            <fullName evidence="10">IMP synthase</fullName>
        </alternativeName>
        <alternativeName>
            <fullName evidence="10">Inosinicase</fullName>
        </alternativeName>
    </domain>
</protein>
<evidence type="ECO:0000256" key="3">
    <source>
        <dbReference type="ARBA" id="ARBA00007667"/>
    </source>
</evidence>
<dbReference type="PIRSF" id="PIRSF000414">
    <property type="entry name" value="AICARFT_IMPCHas"/>
    <property type="match status" value="1"/>
</dbReference>
<dbReference type="GO" id="GO:0006189">
    <property type="term" value="P:'de novo' IMP biosynthetic process"/>
    <property type="evidence" value="ECO:0007669"/>
    <property type="project" value="UniProtKB-UniRule"/>
</dbReference>
<dbReference type="UniPathway" id="UPA00074">
    <property type="reaction ID" value="UER00133"/>
</dbReference>
<gene>
    <name evidence="10" type="primary">purH</name>
    <name evidence="12" type="ORF">C900_01025</name>
</gene>
<dbReference type="eggNOG" id="COG0138">
    <property type="taxonomic scope" value="Bacteria"/>
</dbReference>
<reference evidence="12 13" key="1">
    <citation type="submission" date="2012-12" db="EMBL/GenBank/DDBJ databases">
        <title>Genome assembly of Fulvivirga imtechensis AK7.</title>
        <authorList>
            <person name="Nupur N."/>
            <person name="Khatri I."/>
            <person name="Kumar R."/>
            <person name="Subramanian S."/>
            <person name="Pinnaka A."/>
        </authorList>
    </citation>
    <scope>NUCLEOTIDE SEQUENCE [LARGE SCALE GENOMIC DNA]</scope>
    <source>
        <strain evidence="12 13">AK7</strain>
    </source>
</reference>
<comment type="domain">
    <text evidence="10">The IMP cyclohydrolase activity resides in the N-terminal region.</text>
</comment>
<dbReference type="GO" id="GO:0005829">
    <property type="term" value="C:cytosol"/>
    <property type="evidence" value="ECO:0007669"/>
    <property type="project" value="TreeGrafter"/>
</dbReference>
<dbReference type="InterPro" id="IPR011607">
    <property type="entry name" value="MGS-like_dom"/>
</dbReference>
<dbReference type="NCBIfam" id="TIGR00355">
    <property type="entry name" value="purH"/>
    <property type="match status" value="1"/>
</dbReference>
<dbReference type="PROSITE" id="PS51855">
    <property type="entry name" value="MGS"/>
    <property type="match status" value="1"/>
</dbReference>
<dbReference type="InterPro" id="IPR036914">
    <property type="entry name" value="MGS-like_dom_sf"/>
</dbReference>
<dbReference type="RefSeq" id="WP_009578697.1">
    <property type="nucleotide sequence ID" value="NZ_AMZN01000015.1"/>
</dbReference>
<comment type="similarity">
    <text evidence="3 10">Belongs to the PurH family.</text>
</comment>
<keyword evidence="13" id="KW-1185">Reference proteome</keyword>
<dbReference type="InterPro" id="IPR016193">
    <property type="entry name" value="Cytidine_deaminase-like"/>
</dbReference>
<dbReference type="Pfam" id="PF01808">
    <property type="entry name" value="AICARFT_IMPCHas"/>
    <property type="match status" value="1"/>
</dbReference>
<dbReference type="PANTHER" id="PTHR11692:SF0">
    <property type="entry name" value="BIFUNCTIONAL PURINE BIOSYNTHESIS PROTEIN ATIC"/>
    <property type="match status" value="1"/>
</dbReference>
<comment type="catalytic activity">
    <reaction evidence="9 10">
        <text>IMP + H2O = 5-formamido-1-(5-phospho-D-ribosyl)imidazole-4-carboxamide</text>
        <dbReference type="Rhea" id="RHEA:18445"/>
        <dbReference type="ChEBI" id="CHEBI:15377"/>
        <dbReference type="ChEBI" id="CHEBI:58053"/>
        <dbReference type="ChEBI" id="CHEBI:58467"/>
        <dbReference type="EC" id="3.5.4.10"/>
    </reaction>
</comment>
<dbReference type="PATRIC" id="fig|1237149.3.peg.1228"/>
<comment type="pathway">
    <text evidence="2 10">Purine metabolism; IMP biosynthesis via de novo pathway; 5-formamido-1-(5-phospho-D-ribosyl)imidazole-4-carboxamide from 5-amino-1-(5-phospho-D-ribosyl)imidazole-4-carboxamide (10-formyl THF route): step 1/1.</text>
</comment>
<dbReference type="Gene3D" id="3.40.50.1380">
    <property type="entry name" value="Methylglyoxal synthase-like domain"/>
    <property type="match status" value="1"/>
</dbReference>
<keyword evidence="6 10" id="KW-0378">Hydrolase</keyword>
<feature type="domain" description="MGS-like" evidence="11">
    <location>
        <begin position="1"/>
        <end position="148"/>
    </location>
</feature>
<keyword evidence="4 10" id="KW-0808">Transferase</keyword>
<evidence type="ECO:0000256" key="6">
    <source>
        <dbReference type="ARBA" id="ARBA00022801"/>
    </source>
</evidence>
<dbReference type="SMART" id="SM00851">
    <property type="entry name" value="MGS"/>
    <property type="match status" value="1"/>
</dbReference>
<dbReference type="EC" id="2.1.2.3" evidence="10"/>
<comment type="caution">
    <text evidence="12">The sequence shown here is derived from an EMBL/GenBank/DDBJ whole genome shotgun (WGS) entry which is preliminary data.</text>
</comment>
<evidence type="ECO:0000256" key="10">
    <source>
        <dbReference type="HAMAP-Rule" id="MF_00139"/>
    </source>
</evidence>
<evidence type="ECO:0000256" key="8">
    <source>
        <dbReference type="ARBA" id="ARBA00050488"/>
    </source>
</evidence>
<dbReference type="GO" id="GO:0003937">
    <property type="term" value="F:IMP cyclohydrolase activity"/>
    <property type="evidence" value="ECO:0007669"/>
    <property type="project" value="UniProtKB-UniRule"/>
</dbReference>
<dbReference type="SMART" id="SM00798">
    <property type="entry name" value="AICARFT_IMPCHas"/>
    <property type="match status" value="1"/>
</dbReference>
<evidence type="ECO:0000256" key="4">
    <source>
        <dbReference type="ARBA" id="ARBA00022679"/>
    </source>
</evidence>
<dbReference type="CDD" id="cd01421">
    <property type="entry name" value="IMPCH"/>
    <property type="match status" value="1"/>
</dbReference>
<dbReference type="InterPro" id="IPR002695">
    <property type="entry name" value="PurH-like"/>
</dbReference>
<organism evidence="12 13">
    <name type="scientific">Fulvivirga imtechensis AK7</name>
    <dbReference type="NCBI Taxonomy" id="1237149"/>
    <lineage>
        <taxon>Bacteria</taxon>
        <taxon>Pseudomonadati</taxon>
        <taxon>Bacteroidota</taxon>
        <taxon>Cytophagia</taxon>
        <taxon>Cytophagales</taxon>
        <taxon>Fulvivirgaceae</taxon>
        <taxon>Fulvivirga</taxon>
    </lineage>
</organism>
<dbReference type="OrthoDB" id="9802065at2"/>
<evidence type="ECO:0000313" key="12">
    <source>
        <dbReference type="EMBL" id="ELR72646.1"/>
    </source>
</evidence>
<dbReference type="GO" id="GO:0004643">
    <property type="term" value="F:phosphoribosylaminoimidazolecarboxamide formyltransferase activity"/>
    <property type="evidence" value="ECO:0007669"/>
    <property type="project" value="UniProtKB-UniRule"/>
</dbReference>
<evidence type="ECO:0000256" key="9">
    <source>
        <dbReference type="ARBA" id="ARBA00050687"/>
    </source>
</evidence>
<evidence type="ECO:0000256" key="5">
    <source>
        <dbReference type="ARBA" id="ARBA00022755"/>
    </source>
</evidence>
<dbReference type="HAMAP" id="MF_00139">
    <property type="entry name" value="PurH"/>
    <property type="match status" value="1"/>
</dbReference>
<dbReference type="STRING" id="1237149.C900_01025"/>
<dbReference type="FunFam" id="3.40.140.20:FF:000001">
    <property type="entry name" value="Bifunctional purine biosynthesis protein PurH"/>
    <property type="match status" value="1"/>
</dbReference>
<dbReference type="Pfam" id="PF02142">
    <property type="entry name" value="MGS"/>
    <property type="match status" value="1"/>
</dbReference>
<dbReference type="Proteomes" id="UP000011135">
    <property type="component" value="Unassembled WGS sequence"/>
</dbReference>
<evidence type="ECO:0000256" key="2">
    <source>
        <dbReference type="ARBA" id="ARBA00004954"/>
    </source>
</evidence>
<dbReference type="EMBL" id="AMZN01000015">
    <property type="protein sequence ID" value="ELR72646.1"/>
    <property type="molecule type" value="Genomic_DNA"/>
</dbReference>
<dbReference type="AlphaFoldDB" id="L8JUG4"/>